<keyword evidence="3" id="KW-1185">Reference proteome</keyword>
<evidence type="ECO:0000259" key="1">
    <source>
        <dbReference type="PROSITE" id="PS51733"/>
    </source>
</evidence>
<dbReference type="Pfam" id="PF01976">
    <property type="entry name" value="DUF116"/>
    <property type="match status" value="1"/>
</dbReference>
<dbReference type="EMBL" id="AZAC01000018">
    <property type="protein sequence ID" value="KIX13100.1"/>
    <property type="molecule type" value="Genomic_DNA"/>
</dbReference>
<dbReference type="STRING" id="1429043.X474_15370"/>
<protein>
    <submittedName>
        <fullName evidence="2">Lipoate--protein ligase</fullName>
    </submittedName>
</protein>
<accession>A0A0D2JUD4</accession>
<sequence>MTNKPEYRLLDTGLLTAAENMALDEILTSRAGRGVSPPTVRFLRFKPDAALLGYHQKAERELRLDFCKENGIDINRRPTGGGALLFQTSALGWEIIAPQGVSPFDRGFEDSLKKICTSAAGAYSKLGVDASFRPRNDIEVEGRKISGTGGFSIDGGMLFQGTVLIENEIEKFLRALRVPVEKLRKKEIDSLMDRMAFVKDLIGDAFDMEKLKQSLAETFSEDLGLALTPSGLTSAEKAELAERLSYFQSDEWVYLKSGDTGKPSWLRQILQTDDGTLIVNLWLDHSGRLVQKALITGDFFSVPQRLIYDLECELMGKKAQPELIRDLVLGFFEKSGGELLGIPPASVALAVESACSRKVLSPRYNEIEAAELFFVNMEPCEMRELKATALLLPYCSKPVDCDYRFVPDCARCGDCQFAPMYDLADETGMEPFSIQSFEHLIEVIKQLAAEGRHFVGSCCEAFYCKHQVEMEETKARGVLICLDSTTCYDLGKGMEAYVGKFEHQTFMTTELIAKVAREMANG</sequence>
<comment type="caution">
    <text evidence="2">The sequence shown here is derived from an EMBL/GenBank/DDBJ whole genome shotgun (WGS) entry which is preliminary data.</text>
</comment>
<reference evidence="2 3" key="1">
    <citation type="submission" date="2013-11" db="EMBL/GenBank/DDBJ databases">
        <title>Metagenomic analysis of a methanogenic consortium involved in long chain n-alkane degradation.</title>
        <authorList>
            <person name="Davidova I.A."/>
            <person name="Callaghan A.V."/>
            <person name="Wawrik B."/>
            <person name="Pruitt S."/>
            <person name="Marks C."/>
            <person name="Duncan K.E."/>
            <person name="Suflita J.M."/>
        </authorList>
    </citation>
    <scope>NUCLEOTIDE SEQUENCE [LARGE SCALE GENOMIC DNA]</scope>
    <source>
        <strain evidence="2 3">SPR</strain>
    </source>
</reference>
<dbReference type="Pfam" id="PF21948">
    <property type="entry name" value="LplA-B_cat"/>
    <property type="match status" value="1"/>
</dbReference>
<dbReference type="CDD" id="cd16443">
    <property type="entry name" value="LplA"/>
    <property type="match status" value="1"/>
</dbReference>
<dbReference type="PROSITE" id="PS51733">
    <property type="entry name" value="BPL_LPL_CATALYTIC"/>
    <property type="match status" value="1"/>
</dbReference>
<dbReference type="Gene3D" id="3.30.390.50">
    <property type="entry name" value="CO dehydrogenase flavoprotein, C-terminal domain"/>
    <property type="match status" value="1"/>
</dbReference>
<dbReference type="InParanoid" id="A0A0D2JUD4"/>
<dbReference type="InterPro" id="IPR050664">
    <property type="entry name" value="Octanoyltrans_LipM/LipL"/>
</dbReference>
<keyword evidence="2" id="KW-0436">Ligase</keyword>
<dbReference type="SUPFAM" id="SSF55681">
    <property type="entry name" value="Class II aaRS and biotin synthetases"/>
    <property type="match status" value="1"/>
</dbReference>
<dbReference type="RefSeq" id="WP_052515209.1">
    <property type="nucleotide sequence ID" value="NZ_AZAC01000018.1"/>
</dbReference>
<evidence type="ECO:0000313" key="2">
    <source>
        <dbReference type="EMBL" id="KIX13100.1"/>
    </source>
</evidence>
<dbReference type="InterPro" id="IPR045864">
    <property type="entry name" value="aa-tRNA-synth_II/BPL/LPL"/>
</dbReference>
<dbReference type="FunCoup" id="A0A0D2JUD4">
    <property type="interactions" value="408"/>
</dbReference>
<name>A0A0D2JUD4_9BACT</name>
<evidence type="ECO:0000313" key="3">
    <source>
        <dbReference type="Proteomes" id="UP000032233"/>
    </source>
</evidence>
<dbReference type="InterPro" id="IPR002829">
    <property type="entry name" value="DUF116"/>
</dbReference>
<dbReference type="GO" id="GO:0016874">
    <property type="term" value="F:ligase activity"/>
    <property type="evidence" value="ECO:0007669"/>
    <property type="project" value="UniProtKB-KW"/>
</dbReference>
<feature type="domain" description="BPL/LPL catalytic" evidence="1">
    <location>
        <begin position="34"/>
        <end position="227"/>
    </location>
</feature>
<dbReference type="AlphaFoldDB" id="A0A0D2JUD4"/>
<gene>
    <name evidence="2" type="ORF">X474_15370</name>
</gene>
<dbReference type="PANTHER" id="PTHR43679">
    <property type="entry name" value="OCTANOYLTRANSFERASE LIPM-RELATED"/>
    <property type="match status" value="1"/>
</dbReference>
<organism evidence="2 3">
    <name type="scientific">Dethiosulfatarculus sandiegensis</name>
    <dbReference type="NCBI Taxonomy" id="1429043"/>
    <lineage>
        <taxon>Bacteria</taxon>
        <taxon>Pseudomonadati</taxon>
        <taxon>Thermodesulfobacteriota</taxon>
        <taxon>Desulfarculia</taxon>
        <taxon>Desulfarculales</taxon>
        <taxon>Desulfarculaceae</taxon>
        <taxon>Dethiosulfatarculus</taxon>
    </lineage>
</organism>
<dbReference type="PANTHER" id="PTHR43679:SF2">
    <property type="entry name" value="OCTANOYL-[GCVH]:PROTEIN N-OCTANOYLTRANSFERASE"/>
    <property type="match status" value="1"/>
</dbReference>
<dbReference type="Proteomes" id="UP000032233">
    <property type="component" value="Unassembled WGS sequence"/>
</dbReference>
<dbReference type="OrthoDB" id="9787898at2"/>
<dbReference type="InterPro" id="IPR004143">
    <property type="entry name" value="BPL_LPL_catalytic"/>
</dbReference>
<dbReference type="Gene3D" id="3.30.930.10">
    <property type="entry name" value="Bira Bifunctional Protein, Domain 2"/>
    <property type="match status" value="1"/>
</dbReference>
<proteinExistence type="predicted"/>